<name>A0ABR5DK97_9FLAO</name>
<dbReference type="Proteomes" id="UP000033497">
    <property type="component" value="Unassembled WGS sequence"/>
</dbReference>
<proteinExistence type="predicted"/>
<organism evidence="1 2">
    <name type="scientific">Aequorivita vladivostokensis</name>
    <dbReference type="NCBI Taxonomy" id="171194"/>
    <lineage>
        <taxon>Bacteria</taxon>
        <taxon>Pseudomonadati</taxon>
        <taxon>Bacteroidota</taxon>
        <taxon>Flavobacteriia</taxon>
        <taxon>Flavobacteriales</taxon>
        <taxon>Flavobacteriaceae</taxon>
        <taxon>Aequorivita</taxon>
    </lineage>
</organism>
<reference evidence="1 2" key="1">
    <citation type="submission" date="2014-10" db="EMBL/GenBank/DDBJ databases">
        <title>Genome sequencing of Vitellibacter vladivostokensis KMM 3516.</title>
        <authorList>
            <person name="Thevarajoo S."/>
            <person name="Selvaratnam C."/>
            <person name="Goh K.M."/>
            <person name="Chong C.S."/>
        </authorList>
    </citation>
    <scope>NUCLEOTIDE SEQUENCE [LARGE SCALE GENOMIC DNA]</scope>
    <source>
        <strain evidence="1 2">KMM 3516</strain>
    </source>
</reference>
<evidence type="ECO:0008006" key="3">
    <source>
        <dbReference type="Google" id="ProtNLM"/>
    </source>
</evidence>
<gene>
    <name evidence="1" type="ORF">MB09_02785</name>
</gene>
<dbReference type="PROSITE" id="PS51257">
    <property type="entry name" value="PROKAR_LIPOPROTEIN"/>
    <property type="match status" value="1"/>
</dbReference>
<dbReference type="EMBL" id="JSVU01000002">
    <property type="protein sequence ID" value="KJJ39195.1"/>
    <property type="molecule type" value="Genomic_DNA"/>
</dbReference>
<evidence type="ECO:0000313" key="1">
    <source>
        <dbReference type="EMBL" id="KJJ39195.1"/>
    </source>
</evidence>
<evidence type="ECO:0000313" key="2">
    <source>
        <dbReference type="Proteomes" id="UP000033497"/>
    </source>
</evidence>
<protein>
    <recommendedName>
        <fullName evidence="3">Lipoprotein</fullName>
    </recommendedName>
</protein>
<dbReference type="RefSeq" id="WP_045079368.1">
    <property type="nucleotide sequence ID" value="NZ_JSVU01000002.1"/>
</dbReference>
<comment type="caution">
    <text evidence="1">The sequence shown here is derived from an EMBL/GenBank/DDBJ whole genome shotgun (WGS) entry which is preliminary data.</text>
</comment>
<keyword evidence="2" id="KW-1185">Reference proteome</keyword>
<accession>A0ABR5DK97</accession>
<sequence length="147" mass="16966">MKKSHLLFFGIITFFVLFSCDKNDNCEAIIPAEPAFNIRILDNEGNSLIGENNIYKPSEISLTRGSQIINLIFNDDNEETYITLYYPEIESGKDYQLKLNNEETDILNLELKNIEGECFDFLSVEAFYVNGIAMQFDNDSYSYIIQK</sequence>